<evidence type="ECO:0000313" key="3">
    <source>
        <dbReference type="Proteomes" id="UP000008291"/>
    </source>
</evidence>
<evidence type="ECO:0008006" key="4">
    <source>
        <dbReference type="Google" id="ProtNLM"/>
    </source>
</evidence>
<name>Q3SGV9_THIDA</name>
<dbReference type="RefSeq" id="WP_011312693.1">
    <property type="nucleotide sequence ID" value="NC_007404.1"/>
</dbReference>
<dbReference type="AlphaFoldDB" id="Q3SGV9"/>
<evidence type="ECO:0000313" key="2">
    <source>
        <dbReference type="EMBL" id="AAZ98134.1"/>
    </source>
</evidence>
<evidence type="ECO:0000256" key="1">
    <source>
        <dbReference type="SAM" id="SignalP"/>
    </source>
</evidence>
<gene>
    <name evidence="2" type="ordered locus">Tbd_2181</name>
</gene>
<dbReference type="KEGG" id="tbd:Tbd_2181"/>
<dbReference type="Proteomes" id="UP000008291">
    <property type="component" value="Chromosome"/>
</dbReference>
<dbReference type="PROSITE" id="PS51009">
    <property type="entry name" value="CYTCII"/>
    <property type="match status" value="1"/>
</dbReference>
<feature type="chain" id="PRO_5004228789" description="Cytochrome c" evidence="1">
    <location>
        <begin position="23"/>
        <end position="197"/>
    </location>
</feature>
<dbReference type="EMBL" id="CP000116">
    <property type="protein sequence ID" value="AAZ98134.1"/>
    <property type="molecule type" value="Genomic_DNA"/>
</dbReference>
<accession>Q3SGV9</accession>
<dbReference type="GO" id="GO:0009055">
    <property type="term" value="F:electron transfer activity"/>
    <property type="evidence" value="ECO:0007669"/>
    <property type="project" value="InterPro"/>
</dbReference>
<dbReference type="InterPro" id="IPR010980">
    <property type="entry name" value="Cyt_c/b562"/>
</dbReference>
<dbReference type="OrthoDB" id="1430833at2"/>
<dbReference type="Gene3D" id="1.20.120.10">
    <property type="entry name" value="Cytochrome c/b562"/>
    <property type="match status" value="1"/>
</dbReference>
<sequence>MITRLPIPLLAAASLASAAALAADPASPPMPPAEMQQMMKSYTPELRQKAMALSPELKGTIQKLHAGHTRRAKETTLRQVMHEILADYQAVAAALATDNAEFASEAARRLANHRIPKGGLLPYFPLKQVNDADLGVLPTMNEVVEGSALKLADAADAGDLPKAASYLSDIMTGCVACHQKFRGTPGVSSNLLSPVRK</sequence>
<organism evidence="2 3">
    <name type="scientific">Thiobacillus denitrificans (strain ATCC 25259 / T1)</name>
    <dbReference type="NCBI Taxonomy" id="292415"/>
    <lineage>
        <taxon>Bacteria</taxon>
        <taxon>Pseudomonadati</taxon>
        <taxon>Pseudomonadota</taxon>
        <taxon>Betaproteobacteria</taxon>
        <taxon>Nitrosomonadales</taxon>
        <taxon>Thiobacillaceae</taxon>
        <taxon>Thiobacillus</taxon>
    </lineage>
</organism>
<dbReference type="GO" id="GO:0005506">
    <property type="term" value="F:iron ion binding"/>
    <property type="evidence" value="ECO:0007669"/>
    <property type="project" value="InterPro"/>
</dbReference>
<feature type="signal peptide" evidence="1">
    <location>
        <begin position="1"/>
        <end position="22"/>
    </location>
</feature>
<keyword evidence="3" id="KW-1185">Reference proteome</keyword>
<reference evidence="2 3" key="1">
    <citation type="journal article" date="2006" name="J. Bacteriol.">
        <title>The genome sequence of the obligately chemolithoautotrophic, facultatively anaerobic bacterium Thiobacillus denitrificans.</title>
        <authorList>
            <person name="Beller H.R."/>
            <person name="Chain P.S."/>
            <person name="Letain T.E."/>
            <person name="Chakicherla A."/>
            <person name="Larimer F.W."/>
            <person name="Richardson P.M."/>
            <person name="Coleman M.A."/>
            <person name="Wood A.P."/>
            <person name="Kelly D.P."/>
        </authorList>
    </citation>
    <scope>NUCLEOTIDE SEQUENCE [LARGE SCALE GENOMIC DNA]</scope>
    <source>
        <strain evidence="2 3">ATCC 25259</strain>
    </source>
</reference>
<keyword evidence="1" id="KW-0732">Signal</keyword>
<dbReference type="STRING" id="292415.Tbd_2181"/>
<protein>
    <recommendedName>
        <fullName evidence="4">Cytochrome c</fullName>
    </recommendedName>
</protein>
<dbReference type="InterPro" id="IPR002321">
    <property type="entry name" value="Cyt_c_II"/>
</dbReference>
<dbReference type="eggNOG" id="ENOG5031AF8">
    <property type="taxonomic scope" value="Bacteria"/>
</dbReference>
<dbReference type="HOGENOM" id="CLU_1383627_0_0_4"/>
<proteinExistence type="predicted"/>
<dbReference type="GO" id="GO:0022900">
    <property type="term" value="P:electron transport chain"/>
    <property type="evidence" value="ECO:0007669"/>
    <property type="project" value="InterPro"/>
</dbReference>
<dbReference type="GO" id="GO:0020037">
    <property type="term" value="F:heme binding"/>
    <property type="evidence" value="ECO:0007669"/>
    <property type="project" value="InterPro"/>
</dbReference>
<dbReference type="SUPFAM" id="SSF47175">
    <property type="entry name" value="Cytochromes"/>
    <property type="match status" value="1"/>
</dbReference>